<protein>
    <submittedName>
        <fullName evidence="2">Uncharacterized protein</fullName>
    </submittedName>
</protein>
<keyword evidence="1" id="KW-1133">Transmembrane helix</keyword>
<sequence>MAFARFSKFSRRWTALAGGLTIGGRYLVGDVITQTVIEGAGEKEFSVRRSMCFMAFGSIMGFGPLTWWFSKFLPSCYTTLPRWQAVIARSVTDTWGFMPFFYFPIFYQVKEAVHWNGLAPAQEVPQIAWRKYKEGFLSDLKSTTGICLPINIILFSRVADHVRVPALAAMGFVWVLALSIRRGKQQEVEEAPAMIMREAELLAASTRASASPAVSATRDDTS</sequence>
<accession>A0A7S2TSE3</accession>
<feature type="transmembrane region" description="Helical" evidence="1">
    <location>
        <begin position="51"/>
        <end position="70"/>
    </location>
</feature>
<keyword evidence="1" id="KW-0472">Membrane</keyword>
<gene>
    <name evidence="2" type="ORF">LSP00402_LOCUS10278</name>
</gene>
<proteinExistence type="predicted"/>
<dbReference type="EMBL" id="HBHP01016584">
    <property type="protein sequence ID" value="CAD9764677.1"/>
    <property type="molecule type" value="Transcribed_RNA"/>
</dbReference>
<evidence type="ECO:0000313" key="2">
    <source>
        <dbReference type="EMBL" id="CAD9764677.1"/>
    </source>
</evidence>
<reference evidence="2" key="1">
    <citation type="submission" date="2021-01" db="EMBL/GenBank/DDBJ databases">
        <authorList>
            <person name="Corre E."/>
            <person name="Pelletier E."/>
            <person name="Niang G."/>
            <person name="Scheremetjew M."/>
            <person name="Finn R."/>
            <person name="Kale V."/>
            <person name="Holt S."/>
            <person name="Cochrane G."/>
            <person name="Meng A."/>
            <person name="Brown T."/>
            <person name="Cohen L."/>
        </authorList>
    </citation>
    <scope>NUCLEOTIDE SEQUENCE</scope>
    <source>
        <strain evidence="2">CCMP622</strain>
    </source>
</reference>
<organism evidence="2">
    <name type="scientific">Lotharella oceanica</name>
    <dbReference type="NCBI Taxonomy" id="641309"/>
    <lineage>
        <taxon>Eukaryota</taxon>
        <taxon>Sar</taxon>
        <taxon>Rhizaria</taxon>
        <taxon>Cercozoa</taxon>
        <taxon>Chlorarachniophyceae</taxon>
        <taxon>Lotharella</taxon>
    </lineage>
</organism>
<dbReference type="AlphaFoldDB" id="A0A7S2TSE3"/>
<name>A0A7S2TSE3_9EUKA</name>
<evidence type="ECO:0000256" key="1">
    <source>
        <dbReference type="SAM" id="Phobius"/>
    </source>
</evidence>
<keyword evidence="1" id="KW-0812">Transmembrane</keyword>